<dbReference type="PROSITE" id="PS51257">
    <property type="entry name" value="PROKAR_LIPOPROTEIN"/>
    <property type="match status" value="1"/>
</dbReference>
<dbReference type="Gene3D" id="2.40.50.270">
    <property type="entry name" value="transglycosylase MltA"/>
    <property type="match status" value="1"/>
</dbReference>
<feature type="chain" id="PRO_5019865826" description="peptidoglycan lytic exotransglycosylase" evidence="6">
    <location>
        <begin position="22"/>
        <end position="420"/>
    </location>
</feature>
<accession>A0A495BDC1</accession>
<dbReference type="Gene3D" id="2.40.40.10">
    <property type="entry name" value="RlpA-like domain"/>
    <property type="match status" value="1"/>
</dbReference>
<dbReference type="GO" id="GO:0004553">
    <property type="term" value="F:hydrolase activity, hydrolyzing O-glycosyl compounds"/>
    <property type="evidence" value="ECO:0007669"/>
    <property type="project" value="InterPro"/>
</dbReference>
<name>A0A495BDC1_VOGIN</name>
<dbReference type="PANTHER" id="PTHR30124:SF0">
    <property type="entry name" value="MEMBRANE-BOUND LYTIC MUREIN TRANSGLYCOSYLASE A"/>
    <property type="match status" value="1"/>
</dbReference>
<keyword evidence="6" id="KW-0732">Signal</keyword>
<evidence type="ECO:0000256" key="4">
    <source>
        <dbReference type="ARBA" id="ARBA00023316"/>
    </source>
</evidence>
<dbReference type="GO" id="GO:0071555">
    <property type="term" value="P:cell wall organization"/>
    <property type="evidence" value="ECO:0007669"/>
    <property type="project" value="UniProtKB-KW"/>
</dbReference>
<dbReference type="RefSeq" id="WP_120810546.1">
    <property type="nucleotide sequence ID" value="NZ_JAYRSL010000004.1"/>
</dbReference>
<dbReference type="GO" id="GO:0009254">
    <property type="term" value="P:peptidoglycan turnover"/>
    <property type="evidence" value="ECO:0007669"/>
    <property type="project" value="InterPro"/>
</dbReference>
<dbReference type="GO" id="GO:0009253">
    <property type="term" value="P:peptidoglycan catabolic process"/>
    <property type="evidence" value="ECO:0007669"/>
    <property type="project" value="TreeGrafter"/>
</dbReference>
<evidence type="ECO:0000256" key="6">
    <source>
        <dbReference type="SAM" id="SignalP"/>
    </source>
</evidence>
<keyword evidence="4" id="KW-0961">Cell wall biogenesis/degradation</keyword>
<dbReference type="CDD" id="cd14485">
    <property type="entry name" value="mltA_like_LT_A"/>
    <property type="match status" value="1"/>
</dbReference>
<proteinExistence type="predicted"/>
<evidence type="ECO:0000313" key="9">
    <source>
        <dbReference type="Proteomes" id="UP000279384"/>
    </source>
</evidence>
<dbReference type="AlphaFoldDB" id="A0A495BDC1"/>
<dbReference type="CDD" id="cd14668">
    <property type="entry name" value="mlta_B"/>
    <property type="match status" value="1"/>
</dbReference>
<sequence>MLNRLLLCGSLLLLAACSTVSTPPTSSPADSIRYQPAAFSQLPQWDSSLASESLLALRESCRPLAGRPQWQAVCSEAATLDAANVDGIRRFYESRFVPWQVSDAGKDSGLITGYYEPLLTGSRQRSAQTPYPVYGVPQDLLLLDISAEQRAATQLVARRSGGNRLQVVAGRTQPGADELLVTLADFVIDSRTRTLKGRLDGNRLLPYYSRAEINAGKGVGSAPVLAWVEDETELFFLQVQGSGRIQLEDGSFLRVTYAEQNGHPYKSIGRWLIDQQQLTLAEASMQGIKGWLEANPQRRRELFDVNPSYVFFRTLNSSGGGPIGALGVPLTDGHSLAVDPRYIPLGAPVYLATTWPLDGSPKPLTRLMHAQDTGGAIRGAVRGDFFFGFGTEAGMYAGRMKQQGRFWLLLPRGMTPVARP</sequence>
<gene>
    <name evidence="8" type="ORF">C8E02_1905</name>
</gene>
<evidence type="ECO:0000313" key="8">
    <source>
        <dbReference type="EMBL" id="RKQ58929.1"/>
    </source>
</evidence>
<evidence type="ECO:0000256" key="1">
    <source>
        <dbReference type="ARBA" id="ARBA00001420"/>
    </source>
</evidence>
<keyword evidence="3" id="KW-0456">Lyase</keyword>
<reference evidence="8 9" key="1">
    <citation type="submission" date="2018-10" db="EMBL/GenBank/DDBJ databases">
        <title>Genomic Encyclopedia of Type Strains, Phase IV (KMG-IV): sequencing the most valuable type-strain genomes for metagenomic binning, comparative biology and taxonomic classification.</title>
        <authorList>
            <person name="Goeker M."/>
        </authorList>
    </citation>
    <scope>NUCLEOTIDE SEQUENCE [LARGE SCALE GENOMIC DNA]</scope>
    <source>
        <strain evidence="8 9">DSM 3303</strain>
    </source>
</reference>
<evidence type="ECO:0000256" key="5">
    <source>
        <dbReference type="ARBA" id="ARBA00030918"/>
    </source>
</evidence>
<dbReference type="Pfam" id="PF03562">
    <property type="entry name" value="MltA"/>
    <property type="match status" value="2"/>
</dbReference>
<dbReference type="Gene3D" id="2.40.240.50">
    <property type="entry name" value="Barwin-like endoglucanases"/>
    <property type="match status" value="1"/>
</dbReference>
<dbReference type="PIRSF" id="PIRSF019422">
    <property type="entry name" value="MltA"/>
    <property type="match status" value="1"/>
</dbReference>
<dbReference type="InterPro" id="IPR005300">
    <property type="entry name" value="MltA_B"/>
</dbReference>
<dbReference type="InterPro" id="IPR026044">
    <property type="entry name" value="MltA"/>
</dbReference>
<dbReference type="InterPro" id="IPR036908">
    <property type="entry name" value="RlpA-like_sf"/>
</dbReference>
<dbReference type="SMART" id="SM00925">
    <property type="entry name" value="MltA"/>
    <property type="match status" value="1"/>
</dbReference>
<evidence type="ECO:0000256" key="3">
    <source>
        <dbReference type="ARBA" id="ARBA00023239"/>
    </source>
</evidence>
<evidence type="ECO:0000259" key="7">
    <source>
        <dbReference type="SMART" id="SM00925"/>
    </source>
</evidence>
<dbReference type="GO" id="GO:0019867">
    <property type="term" value="C:outer membrane"/>
    <property type="evidence" value="ECO:0007669"/>
    <property type="project" value="InterPro"/>
</dbReference>
<dbReference type="EMBL" id="RBID01000014">
    <property type="protein sequence ID" value="RKQ58929.1"/>
    <property type="molecule type" value="Genomic_DNA"/>
</dbReference>
<protein>
    <recommendedName>
        <fullName evidence="2">peptidoglycan lytic exotransglycosylase</fullName>
        <ecNumber evidence="2">4.2.2.n1</ecNumber>
    </recommendedName>
    <alternativeName>
        <fullName evidence="5">Murein hydrolase A</fullName>
    </alternativeName>
</protein>
<organism evidence="8 9">
    <name type="scientific">Vogesella indigofera</name>
    <name type="common">Pseudomonas indigofera</name>
    <dbReference type="NCBI Taxonomy" id="45465"/>
    <lineage>
        <taxon>Bacteria</taxon>
        <taxon>Pseudomonadati</taxon>
        <taxon>Pseudomonadota</taxon>
        <taxon>Betaproteobacteria</taxon>
        <taxon>Neisseriales</taxon>
        <taxon>Chromobacteriaceae</taxon>
        <taxon>Vogesella</taxon>
    </lineage>
</organism>
<dbReference type="PANTHER" id="PTHR30124">
    <property type="entry name" value="MEMBRANE-BOUND LYTIC MUREIN TRANSGLYCOSYLASE A"/>
    <property type="match status" value="1"/>
</dbReference>
<evidence type="ECO:0000256" key="2">
    <source>
        <dbReference type="ARBA" id="ARBA00012587"/>
    </source>
</evidence>
<feature type="domain" description="Lytic transglycosylase MltA" evidence="7">
    <location>
        <begin position="118"/>
        <end position="313"/>
    </location>
</feature>
<comment type="caution">
    <text evidence="8">The sequence shown here is derived from an EMBL/GenBank/DDBJ whole genome shotgun (WGS) entry which is preliminary data.</text>
</comment>
<dbReference type="Pfam" id="PF06725">
    <property type="entry name" value="3D"/>
    <property type="match status" value="1"/>
</dbReference>
<dbReference type="GO" id="GO:0008933">
    <property type="term" value="F:peptidoglycan lytic transglycosylase activity"/>
    <property type="evidence" value="ECO:0007669"/>
    <property type="project" value="TreeGrafter"/>
</dbReference>
<feature type="signal peptide" evidence="6">
    <location>
        <begin position="1"/>
        <end position="21"/>
    </location>
</feature>
<dbReference type="SUPFAM" id="SSF50685">
    <property type="entry name" value="Barwin-like endoglucanases"/>
    <property type="match status" value="1"/>
</dbReference>
<dbReference type="EC" id="4.2.2.n1" evidence="2"/>
<dbReference type="InterPro" id="IPR010611">
    <property type="entry name" value="3D_dom"/>
</dbReference>
<dbReference type="Proteomes" id="UP000279384">
    <property type="component" value="Unassembled WGS sequence"/>
</dbReference>
<comment type="catalytic activity">
    <reaction evidence="1">
        <text>Exolytic cleavage of the (1-&gt;4)-beta-glycosidic linkage between N-acetylmuramic acid (MurNAc) and N-acetylglucosamine (GlcNAc) residues in peptidoglycan, from either the reducing or the non-reducing ends of the peptidoglycan chains, with concomitant formation of a 1,6-anhydrobond in the MurNAc residue.</text>
        <dbReference type="EC" id="4.2.2.n1"/>
    </reaction>
</comment>